<sequence>MFQLALSQMVEWAQSCFATTLI</sequence>
<protein>
    <submittedName>
        <fullName evidence="1">Uncharacterized protein</fullName>
    </submittedName>
</protein>
<accession>A0A976BCV4</accession>
<name>A0A976BCV4_9BURK</name>
<organism evidence="1 2">
    <name type="scientific">Cupriavidus oxalaticus</name>
    <dbReference type="NCBI Taxonomy" id="96344"/>
    <lineage>
        <taxon>Bacteria</taxon>
        <taxon>Pseudomonadati</taxon>
        <taxon>Pseudomonadota</taxon>
        <taxon>Betaproteobacteria</taxon>
        <taxon>Burkholderiales</taxon>
        <taxon>Burkholderiaceae</taxon>
        <taxon>Cupriavidus</taxon>
    </lineage>
</organism>
<evidence type="ECO:0000313" key="2">
    <source>
        <dbReference type="Proteomes" id="UP000256862"/>
    </source>
</evidence>
<gene>
    <name evidence="1" type="ORF">CO2235_200094</name>
</gene>
<dbReference type="EMBL" id="OGUS01000121">
    <property type="protein sequence ID" value="SPC14238.1"/>
    <property type="molecule type" value="Genomic_DNA"/>
</dbReference>
<dbReference type="Proteomes" id="UP000256862">
    <property type="component" value="Chromosome CO2235"/>
</dbReference>
<comment type="caution">
    <text evidence="1">The sequence shown here is derived from an EMBL/GenBank/DDBJ whole genome shotgun (WGS) entry which is preliminary data.</text>
</comment>
<proteinExistence type="predicted"/>
<evidence type="ECO:0000313" key="1">
    <source>
        <dbReference type="EMBL" id="SPC14238.1"/>
    </source>
</evidence>
<dbReference type="AlphaFoldDB" id="A0A976BCV4"/>
<reference evidence="1 2" key="1">
    <citation type="submission" date="2018-01" db="EMBL/GenBank/DDBJ databases">
        <authorList>
            <person name="Clerissi C."/>
        </authorList>
    </citation>
    <scope>NUCLEOTIDE SEQUENCE [LARGE SCALE GENOMIC DNA]</scope>
    <source>
        <strain evidence="1">Cupriavidus oxalaticus LMG 2235</strain>
    </source>
</reference>